<evidence type="ECO:0000256" key="7">
    <source>
        <dbReference type="ARBA" id="ARBA00023239"/>
    </source>
</evidence>
<sequence>MTRDHLFHHEHGGEPDRRYCVGNRPVIDFSVNISPLSPQLPETPLDSFALHRYPAIDGSGLREFYTRRFDLDPDTVLPLNGAVEGIYLIPRALGFKRVMVFAPSFFDYERASRLAGARVTYFRLEEQNQFALPGIEQIAEKMRDVDALFAANPNNPTGTRFPKETLLALASRFPDKWFVIDEAFIQFVDDFPGASLMKDVRAFKNVIVLNSLTKFYALPGLRLGGAMAHPDTIRLLLRFKEPWTVNAIAEAVAAELVHAGDFEQEVRRLITSERAKIFKQVQKMPDIDIRGYAANFFLAHWNSGSSLDELLDYLIEKNMYVRDCRNFPGLEDNYFRFSIRKPEENDLLLEQFQLVGSEAETASA</sequence>
<dbReference type="SUPFAM" id="SSF53383">
    <property type="entry name" value="PLP-dependent transferases"/>
    <property type="match status" value="1"/>
</dbReference>
<dbReference type="PANTHER" id="PTHR42885:SF1">
    <property type="entry name" value="THREONINE-PHOSPHATE DECARBOXYLASE"/>
    <property type="match status" value="1"/>
</dbReference>
<evidence type="ECO:0000256" key="9">
    <source>
        <dbReference type="ARBA" id="ARBA00048531"/>
    </source>
</evidence>
<dbReference type="Gene3D" id="3.40.640.10">
    <property type="entry name" value="Type I PLP-dependent aspartate aminotransferase-like (Major domain)"/>
    <property type="match status" value="1"/>
</dbReference>
<keyword evidence="6" id="KW-0663">Pyridoxal phosphate</keyword>
<dbReference type="InterPro" id="IPR015421">
    <property type="entry name" value="PyrdxlP-dep_Trfase_major"/>
</dbReference>
<dbReference type="InterPro" id="IPR015424">
    <property type="entry name" value="PyrdxlP-dep_Trfase"/>
</dbReference>
<comment type="function">
    <text evidence="2">Decarboxylates L-threonine-O-3-phosphate to yield (R)-1-amino-2-propanol O-2-phosphate, the precursor for the linkage between the nucleotide loop and the corrin ring in cobalamin.</text>
</comment>
<dbReference type="PANTHER" id="PTHR42885">
    <property type="entry name" value="HISTIDINOL-PHOSPHATE AMINOTRANSFERASE-RELATED"/>
    <property type="match status" value="1"/>
</dbReference>
<evidence type="ECO:0000313" key="11">
    <source>
        <dbReference type="EMBL" id="MBF0637649.1"/>
    </source>
</evidence>
<evidence type="ECO:0000256" key="5">
    <source>
        <dbReference type="ARBA" id="ARBA00022573"/>
    </source>
</evidence>
<evidence type="ECO:0000256" key="3">
    <source>
        <dbReference type="ARBA" id="ARBA00004953"/>
    </source>
</evidence>
<evidence type="ECO:0000256" key="1">
    <source>
        <dbReference type="ARBA" id="ARBA00001933"/>
    </source>
</evidence>
<dbReference type="CDD" id="cd00609">
    <property type="entry name" value="AAT_like"/>
    <property type="match status" value="1"/>
</dbReference>
<dbReference type="InterPro" id="IPR015422">
    <property type="entry name" value="PyrdxlP-dep_Trfase_small"/>
</dbReference>
<evidence type="ECO:0000256" key="2">
    <source>
        <dbReference type="ARBA" id="ARBA00003444"/>
    </source>
</evidence>
<dbReference type="EC" id="4.1.1.81" evidence="4"/>
<dbReference type="Gene3D" id="3.90.1150.10">
    <property type="entry name" value="Aspartate Aminotransferase, domain 1"/>
    <property type="match status" value="1"/>
</dbReference>
<dbReference type="PROSITE" id="PS00105">
    <property type="entry name" value="AA_TRANSFER_CLASS_1"/>
    <property type="match status" value="1"/>
</dbReference>
<dbReference type="Pfam" id="PF00155">
    <property type="entry name" value="Aminotran_1_2"/>
    <property type="match status" value="1"/>
</dbReference>
<keyword evidence="5" id="KW-0169">Cobalamin biosynthesis</keyword>
<keyword evidence="7 11" id="KW-0456">Lyase</keyword>
<dbReference type="Proteomes" id="UP000619838">
    <property type="component" value="Unassembled WGS sequence"/>
</dbReference>
<protein>
    <recommendedName>
        <fullName evidence="4">threonine-phosphate decarboxylase</fullName>
        <ecNumber evidence="4">4.1.1.81</ecNumber>
    </recommendedName>
    <alternativeName>
        <fullName evidence="8">L-threonine-O-3-phosphate decarboxylase</fullName>
    </alternativeName>
</protein>
<feature type="domain" description="Aminotransferase class I/classII large" evidence="10">
    <location>
        <begin position="50"/>
        <end position="351"/>
    </location>
</feature>
<gene>
    <name evidence="11" type="ORF">INT08_10755</name>
</gene>
<comment type="cofactor">
    <cofactor evidence="1">
        <name>pyridoxal 5'-phosphate</name>
        <dbReference type="ChEBI" id="CHEBI:597326"/>
    </cofactor>
</comment>
<dbReference type="EMBL" id="JADGII010000033">
    <property type="protein sequence ID" value="MBF0637649.1"/>
    <property type="molecule type" value="Genomic_DNA"/>
</dbReference>
<evidence type="ECO:0000256" key="4">
    <source>
        <dbReference type="ARBA" id="ARBA00012285"/>
    </source>
</evidence>
<dbReference type="InterPro" id="IPR004838">
    <property type="entry name" value="NHTrfase_class1_PyrdxlP-BS"/>
</dbReference>
<accession>A0ABR9XUJ6</accession>
<comment type="caution">
    <text evidence="11">The sequence shown here is derived from an EMBL/GenBank/DDBJ whole genome shotgun (WGS) entry which is preliminary data.</text>
</comment>
<dbReference type="NCBIfam" id="TIGR01140">
    <property type="entry name" value="L_thr_O3P_dcar"/>
    <property type="match status" value="1"/>
</dbReference>
<evidence type="ECO:0000313" key="12">
    <source>
        <dbReference type="Proteomes" id="UP000619838"/>
    </source>
</evidence>
<evidence type="ECO:0000256" key="6">
    <source>
        <dbReference type="ARBA" id="ARBA00022898"/>
    </source>
</evidence>
<evidence type="ECO:0000259" key="10">
    <source>
        <dbReference type="Pfam" id="PF00155"/>
    </source>
</evidence>
<name>A0ABR9XUJ6_9CHLB</name>
<comment type="catalytic activity">
    <reaction evidence="9">
        <text>O-phospho-L-threonine + H(+) = (R)-1-aminopropan-2-yl phosphate + CO2</text>
        <dbReference type="Rhea" id="RHEA:11492"/>
        <dbReference type="ChEBI" id="CHEBI:15378"/>
        <dbReference type="ChEBI" id="CHEBI:16526"/>
        <dbReference type="ChEBI" id="CHEBI:58563"/>
        <dbReference type="ChEBI" id="CHEBI:58675"/>
        <dbReference type="EC" id="4.1.1.81"/>
    </reaction>
</comment>
<dbReference type="InterPro" id="IPR004839">
    <property type="entry name" value="Aminotransferase_I/II_large"/>
</dbReference>
<keyword evidence="12" id="KW-1185">Reference proteome</keyword>
<dbReference type="RefSeq" id="WP_114608773.1">
    <property type="nucleotide sequence ID" value="NZ_JABVZQ010000010.1"/>
</dbReference>
<proteinExistence type="predicted"/>
<dbReference type="GO" id="GO:0048472">
    <property type="term" value="F:threonine-phosphate decarboxylase activity"/>
    <property type="evidence" value="ECO:0007669"/>
    <property type="project" value="UniProtKB-EC"/>
</dbReference>
<reference evidence="11 12" key="1">
    <citation type="journal article" date="2020" name="Microorganisms">
        <title>Simultaneous Genome Sequencing of Prosthecochloris ethylica and Desulfuromonas acetoxidans within a Syntrophic Mixture Reveals Unique Pili and Protein Interactions.</title>
        <authorList>
            <person name="Kyndt J.A."/>
            <person name="Van Beeumen J.J."/>
            <person name="Meyer T.E."/>
        </authorList>
    </citation>
    <scope>NUCLEOTIDE SEQUENCE [LARGE SCALE GENOMIC DNA]</scope>
    <source>
        <strain evidence="11 12">N3</strain>
    </source>
</reference>
<comment type="pathway">
    <text evidence="3">Cofactor biosynthesis; adenosylcobalamin biosynthesis.</text>
</comment>
<evidence type="ECO:0000256" key="8">
    <source>
        <dbReference type="ARBA" id="ARBA00029996"/>
    </source>
</evidence>
<organism evidence="11 12">
    <name type="scientific">Prosthecochloris ethylica</name>
    <dbReference type="NCBI Taxonomy" id="2743976"/>
    <lineage>
        <taxon>Bacteria</taxon>
        <taxon>Pseudomonadati</taxon>
        <taxon>Chlorobiota</taxon>
        <taxon>Chlorobiia</taxon>
        <taxon>Chlorobiales</taxon>
        <taxon>Chlorobiaceae</taxon>
        <taxon>Prosthecochloris</taxon>
    </lineage>
</organism>
<dbReference type="InterPro" id="IPR005860">
    <property type="entry name" value="CobD"/>
</dbReference>